<dbReference type="InterPro" id="IPR001764">
    <property type="entry name" value="Glyco_hydro_3_N"/>
</dbReference>
<evidence type="ECO:0000313" key="5">
    <source>
        <dbReference type="EMBL" id="NYI70396.1"/>
    </source>
</evidence>
<name>A0A7Z0D7X2_9ACTN</name>
<evidence type="ECO:0000259" key="4">
    <source>
        <dbReference type="Pfam" id="PF00933"/>
    </source>
</evidence>
<comment type="caution">
    <text evidence="5">The sequence shown here is derived from an EMBL/GenBank/DDBJ whole genome shotgun (WGS) entry which is preliminary data.</text>
</comment>
<protein>
    <submittedName>
        <fullName evidence="5">Beta-N-acetylhexosaminidase</fullName>
        <ecNumber evidence="5">3.2.1.52</ecNumber>
    </submittedName>
</protein>
<dbReference type="InterPro" id="IPR017853">
    <property type="entry name" value="GH"/>
</dbReference>
<dbReference type="PANTHER" id="PTHR30480">
    <property type="entry name" value="BETA-HEXOSAMINIDASE-RELATED"/>
    <property type="match status" value="1"/>
</dbReference>
<dbReference type="GO" id="GO:0009254">
    <property type="term" value="P:peptidoglycan turnover"/>
    <property type="evidence" value="ECO:0007669"/>
    <property type="project" value="TreeGrafter"/>
</dbReference>
<dbReference type="RefSeq" id="WP_179444359.1">
    <property type="nucleotide sequence ID" value="NZ_JACBZS010000001.1"/>
</dbReference>
<keyword evidence="3 5" id="KW-0326">Glycosidase</keyword>
<evidence type="ECO:0000256" key="1">
    <source>
        <dbReference type="ARBA" id="ARBA00005336"/>
    </source>
</evidence>
<feature type="domain" description="Glycoside hydrolase family 3 N-terminal" evidence="4">
    <location>
        <begin position="65"/>
        <end position="327"/>
    </location>
</feature>
<evidence type="ECO:0000256" key="3">
    <source>
        <dbReference type="ARBA" id="ARBA00023295"/>
    </source>
</evidence>
<reference evidence="5 6" key="1">
    <citation type="submission" date="2020-07" db="EMBL/GenBank/DDBJ databases">
        <title>Sequencing the genomes of 1000 actinobacteria strains.</title>
        <authorList>
            <person name="Klenk H.-P."/>
        </authorList>
    </citation>
    <scope>NUCLEOTIDE SEQUENCE [LARGE SCALE GENOMIC DNA]</scope>
    <source>
        <strain evidence="5 6">DSM 103164</strain>
    </source>
</reference>
<sequence length="485" mass="49853">MQSESELAALARGVLAPGFVGTSVPGWLADELDRGLAGAWLFGHNRPAEGFAALTGELRAIAPTALVCSDEEGGSVTRFEPDGSSWPGAHALGLVDDPVRTEAVAAELGAALRGEGIDLTAAPDVDVNSDPDNPVIGVRAFGDDAELVARHGAAFVRGLQAGGVAACAKHYPGHGATRQDSHVALPRVDAPEAVVRERDLVPFAAAVAAGTDAIMTAHVIFDAYGREPATLNPRLIGLLRDELGFDGVVCTDALDMAAIRDGWGMGRGAALALAAGVDLICIGNPVGGGYDPAAALAEIVDAIIGAVRSGALRETRLAEAAGRVARLAERAAARRAAFGEPVRRAPGTRSEVGTQIAHEALRRTGPLPKLGARPWLAELRGPDNIAAGRTRPWALVELAARLPGARRVVIETIADLAGLDDEPLVVLLGAQPDGATAELLDAVLDRRPDALVINTGVPRDLRGKVLETAGPGRVEAIAAAEALVG</sequence>
<dbReference type="SUPFAM" id="SSF51445">
    <property type="entry name" value="(Trans)glycosidases"/>
    <property type="match status" value="1"/>
</dbReference>
<dbReference type="InterPro" id="IPR036962">
    <property type="entry name" value="Glyco_hydro_3_N_sf"/>
</dbReference>
<keyword evidence="6" id="KW-1185">Reference proteome</keyword>
<gene>
    <name evidence="5" type="ORF">GGQ54_000956</name>
</gene>
<accession>A0A7Z0D7X2</accession>
<dbReference type="Pfam" id="PF00933">
    <property type="entry name" value="Glyco_hydro_3"/>
    <property type="match status" value="1"/>
</dbReference>
<dbReference type="GO" id="GO:0004563">
    <property type="term" value="F:beta-N-acetylhexosaminidase activity"/>
    <property type="evidence" value="ECO:0007669"/>
    <property type="project" value="UniProtKB-EC"/>
</dbReference>
<dbReference type="EMBL" id="JACBZS010000001">
    <property type="protein sequence ID" value="NYI70396.1"/>
    <property type="molecule type" value="Genomic_DNA"/>
</dbReference>
<dbReference type="Proteomes" id="UP000527616">
    <property type="component" value="Unassembled WGS sequence"/>
</dbReference>
<dbReference type="AlphaFoldDB" id="A0A7Z0D7X2"/>
<dbReference type="InterPro" id="IPR050226">
    <property type="entry name" value="NagZ_Beta-hexosaminidase"/>
</dbReference>
<dbReference type="Gene3D" id="3.20.20.300">
    <property type="entry name" value="Glycoside hydrolase, family 3, N-terminal domain"/>
    <property type="match status" value="1"/>
</dbReference>
<dbReference type="PANTHER" id="PTHR30480:SF16">
    <property type="entry name" value="GLYCOSIDE HYDROLASE FAMILY 3 DOMAIN PROTEIN"/>
    <property type="match status" value="1"/>
</dbReference>
<keyword evidence="2 5" id="KW-0378">Hydrolase</keyword>
<comment type="similarity">
    <text evidence="1">Belongs to the glycosyl hydrolase 3 family.</text>
</comment>
<organism evidence="5 6">
    <name type="scientific">Naumannella cuiyingiana</name>
    <dbReference type="NCBI Taxonomy" id="1347891"/>
    <lineage>
        <taxon>Bacteria</taxon>
        <taxon>Bacillati</taxon>
        <taxon>Actinomycetota</taxon>
        <taxon>Actinomycetes</taxon>
        <taxon>Propionibacteriales</taxon>
        <taxon>Propionibacteriaceae</taxon>
        <taxon>Naumannella</taxon>
    </lineage>
</organism>
<evidence type="ECO:0000313" key="6">
    <source>
        <dbReference type="Proteomes" id="UP000527616"/>
    </source>
</evidence>
<evidence type="ECO:0000256" key="2">
    <source>
        <dbReference type="ARBA" id="ARBA00022801"/>
    </source>
</evidence>
<dbReference type="GO" id="GO:0005975">
    <property type="term" value="P:carbohydrate metabolic process"/>
    <property type="evidence" value="ECO:0007669"/>
    <property type="project" value="InterPro"/>
</dbReference>
<dbReference type="EC" id="3.2.1.52" evidence="5"/>
<proteinExistence type="inferred from homology"/>